<dbReference type="Proteomes" id="UP000198647">
    <property type="component" value="Unassembled WGS sequence"/>
</dbReference>
<gene>
    <name evidence="5" type="primary">scpB</name>
    <name evidence="6" type="ORF">SAMN04488081_1145</name>
</gene>
<evidence type="ECO:0000256" key="3">
    <source>
        <dbReference type="ARBA" id="ARBA00022829"/>
    </source>
</evidence>
<keyword evidence="1 5" id="KW-0963">Cytoplasm</keyword>
<keyword evidence="7" id="KW-1185">Reference proteome</keyword>
<protein>
    <recommendedName>
        <fullName evidence="5">Segregation and condensation protein B</fullName>
    </recommendedName>
</protein>
<dbReference type="NCBIfam" id="TIGR00281">
    <property type="entry name" value="SMC-Scp complex subunit ScpB"/>
    <property type="match status" value="1"/>
</dbReference>
<dbReference type="RefSeq" id="WP_076570034.1">
    <property type="nucleotide sequence ID" value="NZ_FNOS01000002.1"/>
</dbReference>
<dbReference type="PANTHER" id="PTHR34298:SF2">
    <property type="entry name" value="SEGREGATION AND CONDENSATION PROTEIN B"/>
    <property type="match status" value="1"/>
</dbReference>
<evidence type="ECO:0000313" key="6">
    <source>
        <dbReference type="EMBL" id="SDX70962.1"/>
    </source>
</evidence>
<proteinExistence type="inferred from homology"/>
<comment type="similarity">
    <text evidence="5">Belongs to the ScpB family.</text>
</comment>
<dbReference type="InterPro" id="IPR005234">
    <property type="entry name" value="ScpB_csome_segregation"/>
</dbReference>
<sequence length="188" mass="21620">MGESKLAILEGLLFAAGEEGMHKKQLSEILEIRENDVEELLKDWKKELQSPGRGIRLMESRGTYSLTTKPEYAAVYKRWGYKKNHTRLSQASLEALAIIAYRQPITRVEVDYIRGVKSDQALQTLAERQLVEEAGRKETVGRPILYRTTEHFLTYFGLQSLEDLPELREAFQEDYSAAENFFDSLEEG</sequence>
<organism evidence="6 7">
    <name type="scientific">Salimicrobium album</name>
    <dbReference type="NCBI Taxonomy" id="50717"/>
    <lineage>
        <taxon>Bacteria</taxon>
        <taxon>Bacillati</taxon>
        <taxon>Bacillota</taxon>
        <taxon>Bacilli</taxon>
        <taxon>Bacillales</taxon>
        <taxon>Bacillaceae</taxon>
        <taxon>Salimicrobium</taxon>
    </lineage>
</organism>
<dbReference type="Pfam" id="PF04079">
    <property type="entry name" value="SMC_ScpB"/>
    <property type="match status" value="1"/>
</dbReference>
<dbReference type="PIRSF" id="PIRSF019345">
    <property type="entry name" value="ScpB"/>
    <property type="match status" value="1"/>
</dbReference>
<dbReference type="SUPFAM" id="SSF46785">
    <property type="entry name" value="Winged helix' DNA-binding domain"/>
    <property type="match status" value="2"/>
</dbReference>
<keyword evidence="2 5" id="KW-0132">Cell division</keyword>
<evidence type="ECO:0000256" key="1">
    <source>
        <dbReference type="ARBA" id="ARBA00022490"/>
    </source>
</evidence>
<dbReference type="EMBL" id="FNOS01000002">
    <property type="protein sequence ID" value="SDX70962.1"/>
    <property type="molecule type" value="Genomic_DNA"/>
</dbReference>
<dbReference type="Gene3D" id="1.10.10.10">
    <property type="entry name" value="Winged helix-like DNA-binding domain superfamily/Winged helix DNA-binding domain"/>
    <property type="match status" value="2"/>
</dbReference>
<comment type="subcellular location">
    <subcellularLocation>
        <location evidence="5">Cytoplasm</location>
    </subcellularLocation>
    <text evidence="5">Associated with two foci at the outer edges of the nucleoid region in young cells, and at four foci within both cell halves in older cells.</text>
</comment>
<evidence type="ECO:0000256" key="4">
    <source>
        <dbReference type="ARBA" id="ARBA00023306"/>
    </source>
</evidence>
<comment type="caution">
    <text evidence="6">The sequence shown here is derived from an EMBL/GenBank/DDBJ whole genome shotgun (WGS) entry which is preliminary data.</text>
</comment>
<dbReference type="InterPro" id="IPR036390">
    <property type="entry name" value="WH_DNA-bd_sf"/>
</dbReference>
<name>A0A1H3DWS8_9BACI</name>
<dbReference type="PANTHER" id="PTHR34298">
    <property type="entry name" value="SEGREGATION AND CONDENSATION PROTEIN B"/>
    <property type="match status" value="1"/>
</dbReference>
<comment type="function">
    <text evidence="5">Participates in chromosomal partition during cell division. May act via the formation of a condensin-like complex containing Smc and ScpA that pull DNA away from mid-cell into both cell halves.</text>
</comment>
<dbReference type="HAMAP" id="MF_01804">
    <property type="entry name" value="ScpB"/>
    <property type="match status" value="1"/>
</dbReference>
<evidence type="ECO:0000256" key="5">
    <source>
        <dbReference type="HAMAP-Rule" id="MF_01804"/>
    </source>
</evidence>
<dbReference type="InterPro" id="IPR036388">
    <property type="entry name" value="WH-like_DNA-bd_sf"/>
</dbReference>
<evidence type="ECO:0000313" key="7">
    <source>
        <dbReference type="Proteomes" id="UP000198647"/>
    </source>
</evidence>
<reference evidence="6 7" key="1">
    <citation type="submission" date="2016-10" db="EMBL/GenBank/DDBJ databases">
        <authorList>
            <person name="Varghese N."/>
            <person name="Submissions S."/>
        </authorList>
    </citation>
    <scope>NUCLEOTIDE SEQUENCE [LARGE SCALE GENOMIC DNA]</scope>
    <source>
        <strain evidence="6 7">DSM 20748</strain>
    </source>
</reference>
<evidence type="ECO:0000256" key="2">
    <source>
        <dbReference type="ARBA" id="ARBA00022618"/>
    </source>
</evidence>
<keyword evidence="4 5" id="KW-0131">Cell cycle</keyword>
<accession>A0A1H3DWS8</accession>
<comment type="subunit">
    <text evidence="5">Homodimer. Homodimerization may be required to stabilize the binding of ScpA to the Smc head domains. Component of a cohesin-like complex composed of ScpA, ScpB and the Smc homodimer, in which ScpA and ScpB bind to the head domain of Smc. The presence of the three proteins is required for the association of the complex with DNA.</text>
</comment>
<keyword evidence="3 5" id="KW-0159">Chromosome partition</keyword>